<dbReference type="CDD" id="cd00397">
    <property type="entry name" value="DNA_BRE_C"/>
    <property type="match status" value="1"/>
</dbReference>
<keyword evidence="2" id="KW-0238">DNA-binding</keyword>
<reference evidence="5 6" key="1">
    <citation type="submission" date="2016-11" db="EMBL/GenBank/DDBJ databases">
        <title>Draft Genome Sequences of Nine Cyanobacterial Strains from Diverse Habitats.</title>
        <authorList>
            <person name="Zhu T."/>
            <person name="Hou S."/>
            <person name="Lu X."/>
            <person name="Hess W.R."/>
        </authorList>
    </citation>
    <scope>NUCLEOTIDE SEQUENCE [LARGE SCALE GENOMIC DNA]</scope>
    <source>
        <strain evidence="5 6">IAM M-71</strain>
    </source>
</reference>
<dbReference type="Gene3D" id="1.10.443.10">
    <property type="entry name" value="Intergrase catalytic core"/>
    <property type="match status" value="1"/>
</dbReference>
<dbReference type="GO" id="GO:0006310">
    <property type="term" value="P:DNA recombination"/>
    <property type="evidence" value="ECO:0007669"/>
    <property type="project" value="UniProtKB-KW"/>
</dbReference>
<dbReference type="Pfam" id="PF00589">
    <property type="entry name" value="Phage_integrase"/>
    <property type="match status" value="1"/>
</dbReference>
<dbReference type="GO" id="GO:0015074">
    <property type="term" value="P:DNA integration"/>
    <property type="evidence" value="ECO:0007669"/>
    <property type="project" value="InterPro"/>
</dbReference>
<evidence type="ECO:0000259" key="4">
    <source>
        <dbReference type="PROSITE" id="PS51898"/>
    </source>
</evidence>
<sequence length="225" mass="25451">MKINRYGQSKILTPQEIDLLFNQGLTNERDRTLFAVCLFSACRIAEACTLFTEDVYNRAGEVRPVLIVRKNHTKGKLATRNIPMLEDLRITLKAYRPQAGRIYLFPGRYCGYLNPDTAARFLREACARIGIEGVSTHSFRRTALTQMSNAGIPLRIIQEISGHRNLEQLQRYLEVHPNQVTGAIASLSMLSPIGKPSFTDPPDQNLDLSSITDEIPKKTVRDYEL</sequence>
<evidence type="ECO:0000313" key="6">
    <source>
        <dbReference type="Proteomes" id="UP000185860"/>
    </source>
</evidence>
<evidence type="ECO:0000256" key="2">
    <source>
        <dbReference type="ARBA" id="ARBA00023125"/>
    </source>
</evidence>
<dbReference type="RefSeq" id="WP_073594926.1">
    <property type="nucleotide sequence ID" value="NZ_MRCE01000017.1"/>
</dbReference>
<keyword evidence="3" id="KW-0233">DNA recombination</keyword>
<name>A0A1U7IGW3_9CYAN</name>
<dbReference type="InterPro" id="IPR011010">
    <property type="entry name" value="DNA_brk_join_enz"/>
</dbReference>
<dbReference type="InterPro" id="IPR013762">
    <property type="entry name" value="Integrase-like_cat_sf"/>
</dbReference>
<comment type="similarity">
    <text evidence="1">Belongs to the 'phage' integrase family.</text>
</comment>
<evidence type="ECO:0000256" key="3">
    <source>
        <dbReference type="ARBA" id="ARBA00023172"/>
    </source>
</evidence>
<dbReference type="PROSITE" id="PS51898">
    <property type="entry name" value="TYR_RECOMBINASE"/>
    <property type="match status" value="1"/>
</dbReference>
<dbReference type="EMBL" id="MRCE01000017">
    <property type="protein sequence ID" value="OKH36244.1"/>
    <property type="molecule type" value="Genomic_DNA"/>
</dbReference>
<dbReference type="PANTHER" id="PTHR30349">
    <property type="entry name" value="PHAGE INTEGRASE-RELATED"/>
    <property type="match status" value="1"/>
</dbReference>
<protein>
    <submittedName>
        <fullName evidence="5">Integrase</fullName>
    </submittedName>
</protein>
<dbReference type="Proteomes" id="UP000185860">
    <property type="component" value="Unassembled WGS sequence"/>
</dbReference>
<dbReference type="SUPFAM" id="SSF56349">
    <property type="entry name" value="DNA breaking-rejoining enzymes"/>
    <property type="match status" value="1"/>
</dbReference>
<feature type="domain" description="Tyr recombinase" evidence="4">
    <location>
        <begin position="7"/>
        <end position="185"/>
    </location>
</feature>
<dbReference type="OrthoDB" id="456420at2"/>
<comment type="caution">
    <text evidence="5">The sequence shown here is derived from an EMBL/GenBank/DDBJ whole genome shotgun (WGS) entry which is preliminary data.</text>
</comment>
<proteinExistence type="inferred from homology"/>
<dbReference type="GO" id="GO:0003677">
    <property type="term" value="F:DNA binding"/>
    <property type="evidence" value="ECO:0007669"/>
    <property type="project" value="UniProtKB-KW"/>
</dbReference>
<dbReference type="InterPro" id="IPR050090">
    <property type="entry name" value="Tyrosine_recombinase_XerCD"/>
</dbReference>
<organism evidence="5 6">
    <name type="scientific">[Phormidium ambiguum] IAM M-71</name>
    <dbReference type="NCBI Taxonomy" id="454136"/>
    <lineage>
        <taxon>Bacteria</taxon>
        <taxon>Bacillati</taxon>
        <taxon>Cyanobacteriota</taxon>
        <taxon>Cyanophyceae</taxon>
        <taxon>Oscillatoriophycideae</taxon>
        <taxon>Aerosakkonematales</taxon>
        <taxon>Aerosakkonemataceae</taxon>
        <taxon>Floridanema</taxon>
    </lineage>
</organism>
<dbReference type="PANTHER" id="PTHR30349:SF41">
    <property type="entry name" value="INTEGRASE_RECOMBINASE PROTEIN MJ0367-RELATED"/>
    <property type="match status" value="1"/>
</dbReference>
<dbReference type="STRING" id="454136.NIES2119_18265"/>
<dbReference type="InterPro" id="IPR002104">
    <property type="entry name" value="Integrase_catalytic"/>
</dbReference>
<gene>
    <name evidence="5" type="ORF">NIES2119_18265</name>
</gene>
<evidence type="ECO:0000256" key="1">
    <source>
        <dbReference type="ARBA" id="ARBA00008857"/>
    </source>
</evidence>
<evidence type="ECO:0000313" key="5">
    <source>
        <dbReference type="EMBL" id="OKH36244.1"/>
    </source>
</evidence>
<accession>A0A1U7IGW3</accession>
<dbReference type="AlphaFoldDB" id="A0A1U7IGW3"/>